<dbReference type="Gene3D" id="3.20.20.70">
    <property type="entry name" value="Aldolase class I"/>
    <property type="match status" value="1"/>
</dbReference>
<organism evidence="1 2">
    <name type="scientific">Agathobacter rectalis</name>
    <dbReference type="NCBI Taxonomy" id="39491"/>
    <lineage>
        <taxon>Bacteria</taxon>
        <taxon>Bacillati</taxon>
        <taxon>Bacillota</taxon>
        <taxon>Clostridia</taxon>
        <taxon>Lachnospirales</taxon>
        <taxon>Lachnospiraceae</taxon>
        <taxon>Agathobacter</taxon>
    </lineage>
</organism>
<dbReference type="GO" id="GO:0016787">
    <property type="term" value="F:hydrolase activity"/>
    <property type="evidence" value="ECO:0007669"/>
    <property type="project" value="UniProtKB-KW"/>
</dbReference>
<dbReference type="InterPro" id="IPR052720">
    <property type="entry name" value="Glycosyl_hydrolase_97"/>
</dbReference>
<dbReference type="Proteomes" id="UP001197847">
    <property type="component" value="Unassembled WGS sequence"/>
</dbReference>
<feature type="non-terminal residue" evidence="1">
    <location>
        <position position="1"/>
    </location>
</feature>
<evidence type="ECO:0000313" key="2">
    <source>
        <dbReference type="Proteomes" id="UP001197847"/>
    </source>
</evidence>
<sequence>AMYYTPASMGTRCHQLAAYIVHDSPFTMLCDAPTNYLNEQECVDFIASLPVEVDSTFIASGELGKYIVTVRKKD</sequence>
<dbReference type="InterPro" id="IPR013785">
    <property type="entry name" value="Aldolase_TIM"/>
</dbReference>
<accession>A0AAW4WR15</accession>
<dbReference type="PANTHER" id="PTHR35803:SF2">
    <property type="entry name" value="RETAINING ALPHA-GALACTOSIDASE"/>
    <property type="match status" value="1"/>
</dbReference>
<comment type="caution">
    <text evidence="1">The sequence shown here is derived from an EMBL/GenBank/DDBJ whole genome shotgun (WGS) entry which is preliminary data.</text>
</comment>
<proteinExistence type="predicted"/>
<protein>
    <submittedName>
        <fullName evidence="1">Glycoside hydrolase family 97 catalytic domain-containing protein</fullName>
    </submittedName>
</protein>
<dbReference type="AlphaFoldDB" id="A0AAW4WR15"/>
<evidence type="ECO:0000313" key="1">
    <source>
        <dbReference type="EMBL" id="MCC2749043.1"/>
    </source>
</evidence>
<gene>
    <name evidence="1" type="ORF">LK487_18910</name>
</gene>
<dbReference type="EMBL" id="JAJFBX010000481">
    <property type="protein sequence ID" value="MCC2749043.1"/>
    <property type="molecule type" value="Genomic_DNA"/>
</dbReference>
<dbReference type="PANTHER" id="PTHR35803">
    <property type="entry name" value="GLUCAN 1,4-ALPHA-GLUCOSIDASE SUSB-RELATED"/>
    <property type="match status" value="1"/>
</dbReference>
<keyword evidence="1" id="KW-0378">Hydrolase</keyword>
<feature type="non-terminal residue" evidence="1">
    <location>
        <position position="74"/>
    </location>
</feature>
<reference evidence="1" key="1">
    <citation type="submission" date="2021-10" db="EMBL/GenBank/DDBJ databases">
        <title>Collection of gut derived symbiotic bacterial strains cultured from healthy donors.</title>
        <authorList>
            <person name="Lin H."/>
            <person name="Littmann E."/>
            <person name="Claire K."/>
            <person name="Pamer E."/>
        </authorList>
    </citation>
    <scope>NUCLEOTIDE SEQUENCE</scope>
    <source>
        <strain evidence="1">MSK.22.92</strain>
    </source>
</reference>
<name>A0AAW4WR15_9FIRM</name>